<feature type="region of interest" description="Disordered" evidence="1">
    <location>
        <begin position="165"/>
        <end position="214"/>
    </location>
</feature>
<feature type="compositionally biased region" description="Gly residues" evidence="1">
    <location>
        <begin position="168"/>
        <end position="177"/>
    </location>
</feature>
<feature type="region of interest" description="Disordered" evidence="1">
    <location>
        <begin position="266"/>
        <end position="298"/>
    </location>
</feature>
<evidence type="ECO:0008006" key="5">
    <source>
        <dbReference type="Google" id="ProtNLM"/>
    </source>
</evidence>
<evidence type="ECO:0000256" key="1">
    <source>
        <dbReference type="SAM" id="MobiDB-lite"/>
    </source>
</evidence>
<organism evidence="3 4">
    <name type="scientific">Rhizopus microsporus</name>
    <dbReference type="NCBI Taxonomy" id="58291"/>
    <lineage>
        <taxon>Eukaryota</taxon>
        <taxon>Fungi</taxon>
        <taxon>Fungi incertae sedis</taxon>
        <taxon>Mucoromycota</taxon>
        <taxon>Mucoromycotina</taxon>
        <taxon>Mucoromycetes</taxon>
        <taxon>Mucorales</taxon>
        <taxon>Mucorineae</taxon>
        <taxon>Rhizopodaceae</taxon>
        <taxon>Rhizopus</taxon>
    </lineage>
</organism>
<keyword evidence="2" id="KW-0732">Signal</keyword>
<feature type="signal peptide" evidence="2">
    <location>
        <begin position="1"/>
        <end position="20"/>
    </location>
</feature>
<sequence length="330" mass="33643">MVSALKFIASATLLASFVSAYGQIAQIVDANNFCVFLPPEDSVDRNIADTEWEGQAFCLGNAPKATNAGKLKDGFILSAHYVATDKYVQVTGQMDPTKARLNTSDEGGQFDIKAPKGSSCAGWKYYVNLIEPVSNTYCIRCCNDDRTCNRGISEKGCAHIIPGDYSGPKGGSNGGSKDGSDSGSSGSKSSSKATTKATTTKATTTKAATTTTTTKATTTTIATTTATTTTTTSTTIVIATPSPSSIATTTTTTTTTAAVVTPASVAPASSLSPASADSNSASSSTGNGNTSSLENDKATAQSVSGVEAFQPASLITLSATLVTLVLMFAQ</sequence>
<dbReference type="AlphaFoldDB" id="A0A1X0S2P5"/>
<evidence type="ECO:0000313" key="4">
    <source>
        <dbReference type="Proteomes" id="UP000242381"/>
    </source>
</evidence>
<protein>
    <recommendedName>
        <fullName evidence="5">Secreted protein</fullName>
    </recommendedName>
</protein>
<dbReference type="EMBL" id="KV921327">
    <property type="protein sequence ID" value="ORE18585.1"/>
    <property type="molecule type" value="Genomic_DNA"/>
</dbReference>
<reference evidence="3 4" key="1">
    <citation type="journal article" date="2016" name="Proc. Natl. Acad. Sci. U.S.A.">
        <title>Lipid metabolic changes in an early divergent fungus govern the establishment of a mutualistic symbiosis with endobacteria.</title>
        <authorList>
            <person name="Lastovetsky O.A."/>
            <person name="Gaspar M.L."/>
            <person name="Mondo S.J."/>
            <person name="LaButti K.M."/>
            <person name="Sandor L."/>
            <person name="Grigoriev I.V."/>
            <person name="Henry S.A."/>
            <person name="Pawlowska T.E."/>
        </authorList>
    </citation>
    <scope>NUCLEOTIDE SEQUENCE [LARGE SCALE GENOMIC DNA]</scope>
    <source>
        <strain evidence="3 4">ATCC 11559</strain>
    </source>
</reference>
<proteinExistence type="predicted"/>
<evidence type="ECO:0000313" key="3">
    <source>
        <dbReference type="EMBL" id="ORE18585.1"/>
    </source>
</evidence>
<feature type="compositionally biased region" description="Low complexity" evidence="1">
    <location>
        <begin position="181"/>
        <end position="214"/>
    </location>
</feature>
<dbReference type="Proteomes" id="UP000242381">
    <property type="component" value="Unassembled WGS sequence"/>
</dbReference>
<name>A0A1X0S2P5_RHIZD</name>
<evidence type="ECO:0000256" key="2">
    <source>
        <dbReference type="SAM" id="SignalP"/>
    </source>
</evidence>
<feature type="chain" id="PRO_5012823444" description="Secreted protein" evidence="2">
    <location>
        <begin position="21"/>
        <end position="330"/>
    </location>
</feature>
<dbReference type="OMA" id="DVMGCMW"/>
<dbReference type="VEuPathDB" id="FungiDB:BCV72DRAFT_336473"/>
<feature type="compositionally biased region" description="Low complexity" evidence="1">
    <location>
        <begin position="266"/>
        <end position="292"/>
    </location>
</feature>
<accession>A0A1X0S2P5</accession>
<gene>
    <name evidence="3" type="ORF">BCV71DRAFT_214950</name>
</gene>